<dbReference type="InterPro" id="IPR037066">
    <property type="entry name" value="Plug_dom_sf"/>
</dbReference>
<protein>
    <submittedName>
        <fullName evidence="18">TonB-dependent receptor</fullName>
    </submittedName>
</protein>
<dbReference type="GO" id="GO:0015891">
    <property type="term" value="P:siderophore transport"/>
    <property type="evidence" value="ECO:0007669"/>
    <property type="project" value="InterPro"/>
</dbReference>
<dbReference type="InterPro" id="IPR008969">
    <property type="entry name" value="CarboxyPept-like_regulatory"/>
</dbReference>
<sequence>MKSLLSLLLLCFCVTTIYGQVTIKGVVKNEINEVIPYANIYLKDTKLGASANEKGAFVINKVPYGSYKIIASSVGYKKAFLNITVKENMSNIIFTLQSNTQLDEIELFGSRNKRAEKLETLTRLPLAPNEQLQSISILSHKLIDQQNALTLRDVTKNVAGVYTFATYGNTKESMSLRGYRGIPLLKNGVRINSDFRGVGVITDMAGVDNVQVLKGVSSISQGLGGDLGSAGGVINVVTKTPKFYNGGEVSFRTGSFGQIRPTFDFYGPLDAKETVAFRIAGSYDRANSYRTSVSSERFYINPSFAWKPNDKTNIILEMDYMDDSRTPDQGTINLGGYDVNNILKLSDNKFMGFASDRSNSVNTTYAIRFDREINDKLSVKAGLFASNLQTYAEKSYAFQGSSRNKLPVLLNTQRYREYNASGRSDKNSVLQIDLVGKDVETGSLKHTFQIGVDYRTSEFDNTAYKTTYADATKPYVDVIDLSKSIPNVLPSGVSVAPNPARASGSKTKSYGFTIQDKITLTDWADVFLGIRYTSLERTKGNFIGRSLAGSKRDDAFNPLVGFNIKPIENIIVFGSYASSSNPRTSFYTDINGNELGTETWNQYETGIKSTWLNNALRFNVTYFSTSSKNLNLKALQNDGTFLGYYLKGGEDTRKGVELELIGRVLSKLEVIAGYSYLDAKYKNHASYYLNSSPLNTPKHTANLWLRYAFKKLSLGTGVYYLGERPHNIWSRNYTHTGVVPGVKPFNLKAYTTVNLQASYKFNEQLSLDVFGNNIFNELGYNAYRTVYLNRITPASFGTTLRYKF</sequence>
<dbReference type="InterPro" id="IPR039426">
    <property type="entry name" value="TonB-dep_rcpt-like"/>
</dbReference>
<dbReference type="RefSeq" id="WP_208079824.1">
    <property type="nucleotide sequence ID" value="NZ_CP071869.1"/>
</dbReference>
<evidence type="ECO:0000256" key="5">
    <source>
        <dbReference type="ARBA" id="ARBA00022496"/>
    </source>
</evidence>
<feature type="domain" description="TonB-dependent receptor-like beta-barrel" evidence="16">
    <location>
        <begin position="306"/>
        <end position="774"/>
    </location>
</feature>
<accession>A0A975CQF4</accession>
<keyword evidence="4 14" id="KW-1134">Transmembrane beta strand</keyword>
<evidence type="ECO:0000259" key="17">
    <source>
        <dbReference type="Pfam" id="PF07715"/>
    </source>
</evidence>
<dbReference type="Proteomes" id="UP000663920">
    <property type="component" value="Chromosome"/>
</dbReference>
<keyword evidence="8" id="KW-0408">Iron</keyword>
<dbReference type="GO" id="GO:0015344">
    <property type="term" value="F:siderophore uptake transmembrane transporter activity"/>
    <property type="evidence" value="ECO:0007669"/>
    <property type="project" value="TreeGrafter"/>
</dbReference>
<reference evidence="18 19" key="1">
    <citation type="submission" date="2021-03" db="EMBL/GenBank/DDBJ databases">
        <title>Complete genome of Polaribacter_sp.SM13.</title>
        <authorList>
            <person name="Jeong S.W."/>
            <person name="Bae J.W."/>
        </authorList>
    </citation>
    <scope>NUCLEOTIDE SEQUENCE [LARGE SCALE GENOMIC DNA]</scope>
    <source>
        <strain evidence="18 19">SM13</strain>
    </source>
</reference>
<evidence type="ECO:0000256" key="1">
    <source>
        <dbReference type="ARBA" id="ARBA00004571"/>
    </source>
</evidence>
<evidence type="ECO:0000259" key="16">
    <source>
        <dbReference type="Pfam" id="PF00593"/>
    </source>
</evidence>
<evidence type="ECO:0000256" key="10">
    <source>
        <dbReference type="ARBA" id="ARBA00023077"/>
    </source>
</evidence>
<comment type="subcellular location">
    <subcellularLocation>
        <location evidence="1 14">Cell outer membrane</location>
        <topology evidence="1 14">Multi-pass membrane protein</topology>
    </subcellularLocation>
</comment>
<keyword evidence="10 15" id="KW-0798">TonB box</keyword>
<keyword evidence="9" id="KW-0406">Ion transport</keyword>
<dbReference type="PROSITE" id="PS52016">
    <property type="entry name" value="TONB_DEPENDENT_REC_3"/>
    <property type="match status" value="1"/>
</dbReference>
<comment type="similarity">
    <text evidence="2 14 15">Belongs to the TonB-dependent receptor family.</text>
</comment>
<evidence type="ECO:0000256" key="4">
    <source>
        <dbReference type="ARBA" id="ARBA00022452"/>
    </source>
</evidence>
<organism evidence="18 19">
    <name type="scientific">Polaribacter cellanae</name>
    <dbReference type="NCBI Taxonomy" id="2818493"/>
    <lineage>
        <taxon>Bacteria</taxon>
        <taxon>Pseudomonadati</taxon>
        <taxon>Bacteroidota</taxon>
        <taxon>Flavobacteriia</taxon>
        <taxon>Flavobacteriales</taxon>
        <taxon>Flavobacteriaceae</taxon>
    </lineage>
</organism>
<evidence type="ECO:0000256" key="8">
    <source>
        <dbReference type="ARBA" id="ARBA00023004"/>
    </source>
</evidence>
<feature type="domain" description="TonB-dependent receptor plug" evidence="17">
    <location>
        <begin position="130"/>
        <end position="223"/>
    </location>
</feature>
<evidence type="ECO:0000256" key="13">
    <source>
        <dbReference type="ARBA" id="ARBA00023237"/>
    </source>
</evidence>
<dbReference type="Pfam" id="PF00593">
    <property type="entry name" value="TonB_dep_Rec_b-barrel"/>
    <property type="match status" value="1"/>
</dbReference>
<dbReference type="InterPro" id="IPR000531">
    <property type="entry name" value="Beta-barrel_TonB"/>
</dbReference>
<keyword evidence="12 18" id="KW-0675">Receptor</keyword>
<dbReference type="EMBL" id="CP071869">
    <property type="protein sequence ID" value="QTE23828.1"/>
    <property type="molecule type" value="Genomic_DNA"/>
</dbReference>
<dbReference type="Gene3D" id="2.60.40.1120">
    <property type="entry name" value="Carboxypeptidase-like, regulatory domain"/>
    <property type="match status" value="1"/>
</dbReference>
<dbReference type="Gene3D" id="2.170.130.10">
    <property type="entry name" value="TonB-dependent receptor, plug domain"/>
    <property type="match status" value="1"/>
</dbReference>
<dbReference type="PANTHER" id="PTHR32552">
    <property type="entry name" value="FERRICHROME IRON RECEPTOR-RELATED"/>
    <property type="match status" value="1"/>
</dbReference>
<dbReference type="InterPro" id="IPR036942">
    <property type="entry name" value="Beta-barrel_TonB_sf"/>
</dbReference>
<dbReference type="SUPFAM" id="SSF56935">
    <property type="entry name" value="Porins"/>
    <property type="match status" value="1"/>
</dbReference>
<gene>
    <name evidence="18" type="ORF">J3359_06055</name>
</gene>
<keyword evidence="11 14" id="KW-0472">Membrane</keyword>
<evidence type="ECO:0000256" key="2">
    <source>
        <dbReference type="ARBA" id="ARBA00009810"/>
    </source>
</evidence>
<keyword evidence="13 14" id="KW-0998">Cell outer membrane</keyword>
<evidence type="ECO:0000313" key="18">
    <source>
        <dbReference type="EMBL" id="QTE23828.1"/>
    </source>
</evidence>
<dbReference type="PANTHER" id="PTHR32552:SF68">
    <property type="entry name" value="FERRICHROME OUTER MEMBRANE TRANSPORTER_PHAGE RECEPTOR"/>
    <property type="match status" value="1"/>
</dbReference>
<dbReference type="GO" id="GO:0009279">
    <property type="term" value="C:cell outer membrane"/>
    <property type="evidence" value="ECO:0007669"/>
    <property type="project" value="UniProtKB-SubCell"/>
</dbReference>
<dbReference type="SUPFAM" id="SSF49464">
    <property type="entry name" value="Carboxypeptidase regulatory domain-like"/>
    <property type="match status" value="1"/>
</dbReference>
<dbReference type="InterPro" id="IPR012910">
    <property type="entry name" value="Plug_dom"/>
</dbReference>
<evidence type="ECO:0000256" key="6">
    <source>
        <dbReference type="ARBA" id="ARBA00022692"/>
    </source>
</evidence>
<evidence type="ECO:0000256" key="7">
    <source>
        <dbReference type="ARBA" id="ARBA00022729"/>
    </source>
</evidence>
<dbReference type="AlphaFoldDB" id="A0A975CQF4"/>
<evidence type="ECO:0000256" key="15">
    <source>
        <dbReference type="RuleBase" id="RU003357"/>
    </source>
</evidence>
<keyword evidence="3 14" id="KW-0813">Transport</keyword>
<evidence type="ECO:0000256" key="11">
    <source>
        <dbReference type="ARBA" id="ARBA00023136"/>
    </source>
</evidence>
<dbReference type="CDD" id="cd01347">
    <property type="entry name" value="ligand_gated_channel"/>
    <property type="match status" value="1"/>
</dbReference>
<keyword evidence="6 14" id="KW-0812">Transmembrane</keyword>
<dbReference type="GO" id="GO:0038023">
    <property type="term" value="F:signaling receptor activity"/>
    <property type="evidence" value="ECO:0007669"/>
    <property type="project" value="InterPro"/>
</dbReference>
<dbReference type="Pfam" id="PF13715">
    <property type="entry name" value="CarbopepD_reg_2"/>
    <property type="match status" value="1"/>
</dbReference>
<keyword evidence="7" id="KW-0732">Signal</keyword>
<name>A0A975CQF4_9FLAO</name>
<evidence type="ECO:0000256" key="14">
    <source>
        <dbReference type="PROSITE-ProRule" id="PRU01360"/>
    </source>
</evidence>
<keyword evidence="19" id="KW-1185">Reference proteome</keyword>
<dbReference type="Gene3D" id="2.40.170.20">
    <property type="entry name" value="TonB-dependent receptor, beta-barrel domain"/>
    <property type="match status" value="1"/>
</dbReference>
<dbReference type="KEGG" id="pcea:J3359_06055"/>
<evidence type="ECO:0000256" key="3">
    <source>
        <dbReference type="ARBA" id="ARBA00022448"/>
    </source>
</evidence>
<keyword evidence="5" id="KW-0410">Iron transport</keyword>
<evidence type="ECO:0000313" key="19">
    <source>
        <dbReference type="Proteomes" id="UP000663920"/>
    </source>
</evidence>
<dbReference type="NCBIfam" id="TIGR01783">
    <property type="entry name" value="TonB-siderophor"/>
    <property type="match status" value="1"/>
</dbReference>
<dbReference type="Pfam" id="PF07715">
    <property type="entry name" value="Plug"/>
    <property type="match status" value="1"/>
</dbReference>
<evidence type="ECO:0000256" key="9">
    <source>
        <dbReference type="ARBA" id="ARBA00023065"/>
    </source>
</evidence>
<proteinExistence type="inferred from homology"/>
<dbReference type="InterPro" id="IPR010105">
    <property type="entry name" value="TonB_sidphr_rcpt"/>
</dbReference>
<evidence type="ECO:0000256" key="12">
    <source>
        <dbReference type="ARBA" id="ARBA00023170"/>
    </source>
</evidence>